<evidence type="ECO:0000313" key="9">
    <source>
        <dbReference type="Proteomes" id="UP000013827"/>
    </source>
</evidence>
<evidence type="ECO:0000256" key="2">
    <source>
        <dbReference type="ARBA" id="ARBA00022679"/>
    </source>
</evidence>
<dbReference type="HOGENOM" id="CLU_000796_0_0_1"/>
<dbReference type="InterPro" id="IPR027417">
    <property type="entry name" value="P-loop_NTPase"/>
</dbReference>
<feature type="domain" description="SNF2 N-terminal" evidence="7">
    <location>
        <begin position="1136"/>
        <end position="1231"/>
    </location>
</feature>
<dbReference type="InterPro" id="IPR029063">
    <property type="entry name" value="SAM-dependent_MTases_sf"/>
</dbReference>
<dbReference type="KEGG" id="ehx:EMIHUDRAFT_236798"/>
<feature type="compositionally biased region" description="Basic residues" evidence="6">
    <location>
        <begin position="1413"/>
        <end position="1424"/>
    </location>
</feature>
<evidence type="ECO:0000256" key="6">
    <source>
        <dbReference type="SAM" id="MobiDB-lite"/>
    </source>
</evidence>
<dbReference type="PaxDb" id="2903-EOD26311"/>
<evidence type="ECO:0000256" key="3">
    <source>
        <dbReference type="ARBA" id="ARBA00022741"/>
    </source>
</evidence>
<evidence type="ECO:0000259" key="7">
    <source>
        <dbReference type="Pfam" id="PF00176"/>
    </source>
</evidence>
<accession>A0A0D3JS26</accession>
<dbReference type="Gene3D" id="3.40.50.150">
    <property type="entry name" value="Vaccinia Virus protein VP39"/>
    <property type="match status" value="1"/>
</dbReference>
<dbReference type="SUPFAM" id="SSF53335">
    <property type="entry name" value="S-adenosyl-L-methionine-dependent methyltransferases"/>
    <property type="match status" value="1"/>
</dbReference>
<feature type="compositionally biased region" description="Low complexity" evidence="6">
    <location>
        <begin position="102"/>
        <end position="122"/>
    </location>
</feature>
<dbReference type="GO" id="GO:0006281">
    <property type="term" value="P:DNA repair"/>
    <property type="evidence" value="ECO:0007669"/>
    <property type="project" value="TreeGrafter"/>
</dbReference>
<dbReference type="PANTHER" id="PTHR45626:SF26">
    <property type="entry name" value="FAMILY HELICASE, PUTATIVE (AFU_ORTHOLOGUE AFUA_2G09120)-RELATED"/>
    <property type="match status" value="1"/>
</dbReference>
<evidence type="ECO:0000256" key="5">
    <source>
        <dbReference type="ARBA" id="ARBA00022840"/>
    </source>
</evidence>
<feature type="region of interest" description="Disordered" evidence="6">
    <location>
        <begin position="1272"/>
        <end position="1321"/>
    </location>
</feature>
<dbReference type="PANTHER" id="PTHR45626">
    <property type="entry name" value="TRANSCRIPTION TERMINATION FACTOR 2-RELATED"/>
    <property type="match status" value="1"/>
</dbReference>
<feature type="compositionally biased region" description="Acidic residues" evidence="6">
    <location>
        <begin position="1360"/>
        <end position="1385"/>
    </location>
</feature>
<evidence type="ECO:0000256" key="1">
    <source>
        <dbReference type="ARBA" id="ARBA00022603"/>
    </source>
</evidence>
<keyword evidence="9" id="KW-1185">Reference proteome</keyword>
<keyword evidence="2" id="KW-0808">Transferase</keyword>
<proteinExistence type="predicted"/>
<keyword evidence="5" id="KW-0067">ATP-binding</keyword>
<dbReference type="CDD" id="cd18793">
    <property type="entry name" value="SF2_C_SNF"/>
    <property type="match status" value="1"/>
</dbReference>
<dbReference type="STRING" id="2903.R1ETL0"/>
<evidence type="ECO:0000256" key="4">
    <source>
        <dbReference type="ARBA" id="ARBA00022801"/>
    </source>
</evidence>
<feature type="region of interest" description="Disordered" evidence="6">
    <location>
        <begin position="1345"/>
        <end position="1437"/>
    </location>
</feature>
<dbReference type="eggNOG" id="ENOG502QVMJ">
    <property type="taxonomic scope" value="Eukaryota"/>
</dbReference>
<dbReference type="Pfam" id="PF00176">
    <property type="entry name" value="SNF2-rel_dom"/>
    <property type="match status" value="1"/>
</dbReference>
<dbReference type="RefSeq" id="XP_005778740.1">
    <property type="nucleotide sequence ID" value="XM_005778683.1"/>
</dbReference>
<feature type="compositionally biased region" description="Acidic residues" evidence="6">
    <location>
        <begin position="144"/>
        <end position="157"/>
    </location>
</feature>
<keyword evidence="3" id="KW-0547">Nucleotide-binding</keyword>
<feature type="compositionally biased region" description="Low complexity" evidence="6">
    <location>
        <begin position="1310"/>
        <end position="1321"/>
    </location>
</feature>
<dbReference type="GO" id="GO:0016787">
    <property type="term" value="F:hydrolase activity"/>
    <property type="evidence" value="ECO:0007669"/>
    <property type="project" value="UniProtKB-KW"/>
</dbReference>
<name>A0A0D3JS26_EMIH1</name>
<dbReference type="InterPro" id="IPR049730">
    <property type="entry name" value="SNF2/RAD54-like_C"/>
</dbReference>
<feature type="compositionally biased region" description="Polar residues" evidence="6">
    <location>
        <begin position="1394"/>
        <end position="1404"/>
    </location>
</feature>
<protein>
    <recommendedName>
        <fullName evidence="7">SNF2 N-terminal domain-containing protein</fullName>
    </recommendedName>
</protein>
<dbReference type="SUPFAM" id="SSF52540">
    <property type="entry name" value="P-loop containing nucleoside triphosphate hydrolases"/>
    <property type="match status" value="2"/>
</dbReference>
<dbReference type="Gene3D" id="3.40.50.300">
    <property type="entry name" value="P-loop containing nucleotide triphosphate hydrolases"/>
    <property type="match status" value="2"/>
</dbReference>
<dbReference type="GO" id="GO:0008168">
    <property type="term" value="F:methyltransferase activity"/>
    <property type="evidence" value="ECO:0007669"/>
    <property type="project" value="UniProtKB-KW"/>
</dbReference>
<keyword evidence="4" id="KW-0378">Hydrolase</keyword>
<sequence>MPADPLLRAEVCQVYTSGEQYGRVTELEDGQYKVEDMVEVAKQAKARAKSPPVAADTKGKARSTPFESRRGGAAGAAASGRKGGAADAPKKKKGPPKKKPAAKPAAKPKPAAAKPPAAKKAPAPGPHDAGTCPRHAKKLPATEGGDDDDEEEEDSDAVFEAKPRLKPKKRAALGSGYKPLAKKRPLRVATMCSGTESPLLALDMICGALKAQSGQSIAVEHVFSCEIEPFKQAYIERNFAPPLLFRDIRELGDEEATTAYGATRPVPGEVDVLIAGTSCVDYSTMNNKQKKIDEKGESGQTFWGMLAWVKRTRPSIVVQENVCSAPWEEMVGYYAKEGYAATFLRAAISELSCPASSSLEAFLLPTDDPRVHTAREDLSHIDPTKQRGVVDWGRCETRHQRARTDEELGAKRPLTQWVSQGHCAGPDFAWHDWFKSQVERVVDLCDINYLRLAREGQDANYKTLVWNLSQNVDRSTASSRPGVCPCLTPNMVPYVTNRGGPIVGPEVLALQGSIPVDDLLLTRENNDQMADLAGNAMSSTIADVAGGLAMAEKPLALLGEGGVGPLAQLLAEAAGSARMCASEGRTRVASDIVRCAKCGTTKSKSGCPESWPEHVDMAPVTEPRTPPREFEAKLAAALPMAKAKPAAKKDEALWRGWAAAVKALERERFTYAEATLATRGESWSVTFRSEKGRVVMHLGRECVEWLAYASPPPQRGVLRELLLQPVARMRVPASAAGLLDGAWELCLPALRQEPVSVTVASVGEPVESWQASIGLEAEWKGSTRFRSWRVEMADSAARLFDVDVRGEYELLEKCGGAMNCLHRRVGDGAPLFLFLDPHRIGAAEHDSVVFATSAERVGYGETRRTVASLDASWRPWTSGDSPPASRSEAVHCIVRGAWAAAPKASLPPAGDQGAKHAYPAAPPKLLLDASSRASATAPAAVPVVRCAVPLSEEEAAAWPKGEWEQIAVSKSRRKFEAISWITERLDLPPQISEWTALGAADAFAAWSAGGSPCEVCAPAMPKLQWAHGSRGQAAATRGPVSKAGAYEQALKRRPAAFGEGLPPLTLSSNKHDPAAPQPPHFGPFKGRVGKVLALRPEQQRSLSWMLEQEEEGAAPFIEEEATLPALNWRLEARARVGYGKTVITVALIDAAPREPLPPPPPLRRDGFIPLKATLVLAPSHLLRQWPTEVERFTGGALNTVVLATMADVNKHSVKDLEKADVVVCAITLLRNDLYFERRDSPAGRCHLEPLSDPPPTLLRTVLQAGRLRRLGRAAQRQGVAPPLHASEQVASLSSGDLSAAQRRVADGRAGRASQKKAAAASVIGKSLGNTANRAGVKLESMAMAARGKGTKRPAPAQSQSDEDFADSDEESEEEAESDEYDESESEERAPITPNHPTITQSHTESPGIEERPAKKRPAAKAKRAAKPEEKDPWGLHGTKASKDWKHLQALPVEMFYWNRVVIDEFTYNNERDNVAIVTGVKAAARWVLSGTPDVSGFSAAQWLGLTLGSSDASELTKAEQKQQSAAERFAYFKEVHTPAWHATRHAIAQDFLDRFVRQNVAEIDEIPWREQATRAAVVALPPPERALYIELKNHLEALDMKNSHKTIKSKCKSENDREARLANIVATRTAQLQLCADEIERQTAYARDAIGAFEAHHKPDKLDAKQKELLLMPRTHFDDWRSKEVAASGDDEAARRIAQLAGLARAKGKVSLPSNEKGFKDKLYWTRDQAHPAAAAAARAARRTPPHTSAREQKELVGRVRSLRFFEAVRTPSSSLSLLSSCGHAGPHEALCEHAERQECPHPGCKAAVRPGCVIRLGSETADGAGGAFGAKLSAVASLIGRTREEERVLVFVQFPDLLQKVHEALTAAGLRVAMLKGTPTQRSKVIEDFQQHTLKKGDARVLLLNLRDESAAGANLTQASHAIFLHPLLVGSQQEFDSCDTQARRGAEMTSLRWSERPGAFVADPYGAAWEGGVRPWSTWSTWSTRRHIKFFFTMHGRFYRLSA</sequence>
<dbReference type="Pfam" id="PF00145">
    <property type="entry name" value="DNA_methylase"/>
    <property type="match status" value="1"/>
</dbReference>
<feature type="region of interest" description="Disordered" evidence="6">
    <location>
        <begin position="1061"/>
        <end position="1081"/>
    </location>
</feature>
<dbReference type="GO" id="GO:0008094">
    <property type="term" value="F:ATP-dependent activity, acting on DNA"/>
    <property type="evidence" value="ECO:0007669"/>
    <property type="project" value="TreeGrafter"/>
</dbReference>
<dbReference type="InterPro" id="IPR050628">
    <property type="entry name" value="SNF2_RAD54_helicase_TF"/>
</dbReference>
<dbReference type="GO" id="GO:0032259">
    <property type="term" value="P:methylation"/>
    <property type="evidence" value="ECO:0007669"/>
    <property type="project" value="UniProtKB-KW"/>
</dbReference>
<feature type="compositionally biased region" description="Basic residues" evidence="6">
    <location>
        <begin position="90"/>
        <end position="101"/>
    </location>
</feature>
<dbReference type="GeneID" id="17271857"/>
<dbReference type="InterPro" id="IPR000330">
    <property type="entry name" value="SNF2_N"/>
</dbReference>
<reference evidence="9" key="1">
    <citation type="journal article" date="2013" name="Nature">
        <title>Pan genome of the phytoplankton Emiliania underpins its global distribution.</title>
        <authorList>
            <person name="Read B.A."/>
            <person name="Kegel J."/>
            <person name="Klute M.J."/>
            <person name="Kuo A."/>
            <person name="Lefebvre S.C."/>
            <person name="Maumus F."/>
            <person name="Mayer C."/>
            <person name="Miller J."/>
            <person name="Monier A."/>
            <person name="Salamov A."/>
            <person name="Young J."/>
            <person name="Aguilar M."/>
            <person name="Claverie J.M."/>
            <person name="Frickenhaus S."/>
            <person name="Gonzalez K."/>
            <person name="Herman E.K."/>
            <person name="Lin Y.C."/>
            <person name="Napier J."/>
            <person name="Ogata H."/>
            <person name="Sarno A.F."/>
            <person name="Shmutz J."/>
            <person name="Schroeder D."/>
            <person name="de Vargas C."/>
            <person name="Verret F."/>
            <person name="von Dassow P."/>
            <person name="Valentin K."/>
            <person name="Van de Peer Y."/>
            <person name="Wheeler G."/>
            <person name="Dacks J.B."/>
            <person name="Delwiche C.F."/>
            <person name="Dyhrman S.T."/>
            <person name="Glockner G."/>
            <person name="John U."/>
            <person name="Richards T."/>
            <person name="Worden A.Z."/>
            <person name="Zhang X."/>
            <person name="Grigoriev I.V."/>
            <person name="Allen A.E."/>
            <person name="Bidle K."/>
            <person name="Borodovsky M."/>
            <person name="Bowler C."/>
            <person name="Brownlee C."/>
            <person name="Cock J.M."/>
            <person name="Elias M."/>
            <person name="Gladyshev V.N."/>
            <person name="Groth M."/>
            <person name="Guda C."/>
            <person name="Hadaegh A."/>
            <person name="Iglesias-Rodriguez M.D."/>
            <person name="Jenkins J."/>
            <person name="Jones B.M."/>
            <person name="Lawson T."/>
            <person name="Leese F."/>
            <person name="Lindquist E."/>
            <person name="Lobanov A."/>
            <person name="Lomsadze A."/>
            <person name="Malik S.B."/>
            <person name="Marsh M.E."/>
            <person name="Mackinder L."/>
            <person name="Mock T."/>
            <person name="Mueller-Roeber B."/>
            <person name="Pagarete A."/>
            <person name="Parker M."/>
            <person name="Probert I."/>
            <person name="Quesneville H."/>
            <person name="Raines C."/>
            <person name="Rensing S.A."/>
            <person name="Riano-Pachon D.M."/>
            <person name="Richier S."/>
            <person name="Rokitta S."/>
            <person name="Shiraiwa Y."/>
            <person name="Soanes D.M."/>
            <person name="van der Giezen M."/>
            <person name="Wahlund T.M."/>
            <person name="Williams B."/>
            <person name="Wilson W."/>
            <person name="Wolfe G."/>
            <person name="Wurch L.L."/>
        </authorList>
    </citation>
    <scope>NUCLEOTIDE SEQUENCE</scope>
</reference>
<dbReference type="EnsemblProtists" id="EOD26311">
    <property type="protein sequence ID" value="EOD26311"/>
    <property type="gene ID" value="EMIHUDRAFT_236798"/>
</dbReference>
<dbReference type="GO" id="GO:0005634">
    <property type="term" value="C:nucleus"/>
    <property type="evidence" value="ECO:0007669"/>
    <property type="project" value="TreeGrafter"/>
</dbReference>
<dbReference type="Proteomes" id="UP000013827">
    <property type="component" value="Unassembled WGS sequence"/>
</dbReference>
<organism evidence="8 9">
    <name type="scientific">Emiliania huxleyi (strain CCMP1516)</name>
    <dbReference type="NCBI Taxonomy" id="280463"/>
    <lineage>
        <taxon>Eukaryota</taxon>
        <taxon>Haptista</taxon>
        <taxon>Haptophyta</taxon>
        <taxon>Prymnesiophyceae</taxon>
        <taxon>Isochrysidales</taxon>
        <taxon>Noelaerhabdaceae</taxon>
        <taxon>Emiliania</taxon>
    </lineage>
</organism>
<dbReference type="GO" id="GO:0005524">
    <property type="term" value="F:ATP binding"/>
    <property type="evidence" value="ECO:0007669"/>
    <property type="project" value="UniProtKB-KW"/>
</dbReference>
<keyword evidence="1" id="KW-0489">Methyltransferase</keyword>
<reference evidence="8" key="2">
    <citation type="submission" date="2024-10" db="UniProtKB">
        <authorList>
            <consortium name="EnsemblProtists"/>
        </authorList>
    </citation>
    <scope>IDENTIFICATION</scope>
</reference>
<feature type="region of interest" description="Disordered" evidence="6">
    <location>
        <begin position="43"/>
        <end position="166"/>
    </location>
</feature>
<dbReference type="InterPro" id="IPR001525">
    <property type="entry name" value="C5_MeTfrase"/>
</dbReference>
<evidence type="ECO:0000313" key="8">
    <source>
        <dbReference type="EnsemblProtists" id="EOD26311"/>
    </source>
</evidence>